<accession>A0AAE0SX62</accession>
<feature type="domain" description="EGF-like" evidence="8">
    <location>
        <begin position="220"/>
        <end position="257"/>
    </location>
</feature>
<feature type="domain" description="EGF-like" evidence="8">
    <location>
        <begin position="636"/>
        <end position="674"/>
    </location>
</feature>
<feature type="domain" description="EGF-like" evidence="8">
    <location>
        <begin position="1061"/>
        <end position="1098"/>
    </location>
</feature>
<feature type="domain" description="EGF-like" evidence="8">
    <location>
        <begin position="1301"/>
        <end position="1339"/>
    </location>
</feature>
<protein>
    <recommendedName>
        <fullName evidence="11">Neurexin</fullName>
    </recommendedName>
</protein>
<feature type="disulfide bond" evidence="2">
    <location>
        <begin position="1309"/>
        <end position="1326"/>
    </location>
</feature>
<dbReference type="CDD" id="cd00054">
    <property type="entry name" value="EGF_CA"/>
    <property type="match status" value="3"/>
</dbReference>
<evidence type="ECO:0000256" key="2">
    <source>
        <dbReference type="PROSITE-ProRule" id="PRU00076"/>
    </source>
</evidence>
<feature type="compositionally biased region" description="Basic and acidic residues" evidence="4">
    <location>
        <begin position="1701"/>
        <end position="1715"/>
    </location>
</feature>
<dbReference type="PROSITE" id="PS50026">
    <property type="entry name" value="EGF_3"/>
    <property type="match status" value="4"/>
</dbReference>
<dbReference type="InterPro" id="IPR001881">
    <property type="entry name" value="EGF-like_Ca-bd_dom"/>
</dbReference>
<dbReference type="SMART" id="SM00179">
    <property type="entry name" value="EGF_CA"/>
    <property type="match status" value="2"/>
</dbReference>
<sequence length="1975" mass="222122">MEFAGYKFLHNLVLGCFVHLLSDSLILSSSQTMTKSWTFNIPDSSFISFSPVYVQEQDQQISLDFKTSNPNGVLFCHLLKDSQHLNYQMCAELKNGVLKLLYSITIFREEITIGKALHDQEWHSLLVSLAAASGELTLTLDGDSRSETLQAYTRQNFNSILAWDSQKSIIYFGGLNSNVTASVRKPHFLGCMRNLKYKQSDGTLVDIPVETIDAVLDNCYDLCSDKNPCHHDGRCVNKYSEATCDCFGTDYEGKLCQTFGSTIVTLRGYEWLTYMLHQKTDQILTSRGRFSLEFKTKRGSGVLLYAAGGTPYHSHVTASIHGGIVTVSIAIGNEDIEVQAGIGVDDYRWHNLTIIHEKRLIYVYLDGREKSRSFTRENYHLGLDPKVYIGGGDNFVVTRGLQVTNNFVGCLKNVYINDVSVLYALSDKDRRAQYHGGRAGTPHYTCEEVINIPISFPEANAMLLLDSDLETRYTLDVEFDFRTVRYDAILFYAELLDRDIINGNDYGYVEVWVYQGRPMLLFVPSTKKSDKNENLTIPCYVNNNDWHSLQVTFKYREASLKVDGMTVATSQYHRNLEIFGKIVIGSSLRSNRFKALTAEGFVGCIRGLVVQKQAQDPLDMMESEGVNGLKLDGCHIVNYCEGNDMCEHGGRCLSDWNGVTCDCTNTAYTGKACHFPKYRQSCEDYFLAGVDQSGVRLIDLDGSGPIKPTYVECIMGYEYNEEKYGRTVVTHNLEPNTTVRGYMLQDMRKVIEYRGMDREQLVKLTQISGWCEQYLQYDCKKAPIRLGTLTWFKAANGEIVEYLGTSDKHGGHCICSLSDTCPSQKCNCDADNDKWQRDDGYNRINRQLPLTEMTIKQNPNPLEPGRAFFTLGPLYCWGKRNERAEHAVTFKSEKGYLLSHPWRSDSLRIGFKTHNQHATLLYHMGTKDNPNYFIVTITSANKVVFFFSWGKEQLEIEILMKTLVSDGNWHLIIMDYDQYNIRCIVDMHEEVANIPEGVDKVLDFDGALYIGGINSEVTSTENNRMASGLVGCMRGLVYNGVETPLNRLIDSSTHDVTPQCMTSCWPNPCKNGAECVEKWGSHQCICVNKWAHYGEDCEIDINVDAVTFTGAEASYLLFKEPPSLNLLDSSIIFSFRTFQQNTLLLYLHDNLNNFVQVELTDEGNGSYIVVKFNRFNNIIKLAKPTSGLGDGQWHQVAIVNTDGYFKLFVDTDKVFNGSSYQKQKLTKYTDKPFPATDENVIPKRPANQPEDLIHIYVGGVGPNMTNLPPLYGCIRGLKIGDTLFEMQKAAEKYKALSAACDNGCSPNPCLNKGICMDLWQNKKYKCNCSLIAFAGERCHLEASGHFAGESIVQYKFSPPPLFVAVMEKLDLVFKVESTATHMMILTFIYSERHSTHDFIVVYLDPRSGVYVQVNQGYAIHGVGKPGNFADGKPHHLLYRHSGNEMVLSLDEEGIGRVTVPNSGLDELDTILVGGIPQAVIQNIPDAMAYAKYANFTGCISDFSFYLVWNVQKEPIQLQPLKDLRTSGATEFIEVFGPQLGECSTRPITTDVIQTTSMFKVPSTDSPTLTMPPWKPGPAQTIYIGPSPKIPEQDQKTMTTNLTPTSEKDVAFPAMTQGSADIMIIIVALTVVGILILLSLLVALLLCKIRRRQKKYAVRKFSEDYDVKQPLNDTITGPDRFNNHLATLDEFSMISATIGPRRHNETSTFKPEEGDKPVAYTGVPKSDDTGYVAQVFYNRRKNRPASSISEVLEEMDRQRQAKESGVDNTSESPMYEVLQGSNDTDREWAPQRDRTPLTCDFIYTIMPPSIPESQEEEDIYTDPNWDIYAEPNKTDKLALKQGQDEEGEGDIEHPDHHSINSLLDNHPGMEYNGDSGYEAESKQDVDEEDEDNITKNIPNMSDSNLLNGFSEETSPSSPNSKDFAPQSGKTTPSDIVPRLKTHDIMKFREDEDGPVFIVQSRAPVIPTRDYSSGEFT</sequence>
<gene>
    <name evidence="9" type="ORF">CHS0354_022411</name>
</gene>
<dbReference type="Gene3D" id="2.60.120.200">
    <property type="match status" value="6"/>
</dbReference>
<feature type="domain" description="Laminin G" evidence="7">
    <location>
        <begin position="1105"/>
        <end position="1300"/>
    </location>
</feature>
<feature type="region of interest" description="Disordered" evidence="4">
    <location>
        <begin position="1840"/>
        <end position="1938"/>
    </location>
</feature>
<feature type="region of interest" description="Disordered" evidence="4">
    <location>
        <begin position="1701"/>
        <end position="1722"/>
    </location>
</feature>
<name>A0AAE0SX62_9BIVA</name>
<reference evidence="9" key="2">
    <citation type="journal article" date="2021" name="Genome Biol. Evol.">
        <title>Developing a high-quality reference genome for a parasitic bivalve with doubly uniparental inheritance (Bivalvia: Unionida).</title>
        <authorList>
            <person name="Smith C.H."/>
        </authorList>
    </citation>
    <scope>NUCLEOTIDE SEQUENCE</scope>
    <source>
        <strain evidence="9">CHS0354</strain>
        <tissue evidence="9">Mantle</tissue>
    </source>
</reference>
<feature type="domain" description="Laminin G" evidence="7">
    <location>
        <begin position="452"/>
        <end position="634"/>
    </location>
</feature>
<evidence type="ECO:0000259" key="8">
    <source>
        <dbReference type="PROSITE" id="PS50026"/>
    </source>
</evidence>
<feature type="domain" description="Laminin G" evidence="7">
    <location>
        <begin position="1343"/>
        <end position="1542"/>
    </location>
</feature>
<evidence type="ECO:0000256" key="6">
    <source>
        <dbReference type="SAM" id="SignalP"/>
    </source>
</evidence>
<evidence type="ECO:0000313" key="10">
    <source>
        <dbReference type="Proteomes" id="UP001195483"/>
    </source>
</evidence>
<evidence type="ECO:0008006" key="11">
    <source>
        <dbReference type="Google" id="ProtNLM"/>
    </source>
</evidence>
<dbReference type="Gene3D" id="2.60.120.1000">
    <property type="match status" value="1"/>
</dbReference>
<organism evidence="9 10">
    <name type="scientific">Potamilus streckersoni</name>
    <dbReference type="NCBI Taxonomy" id="2493646"/>
    <lineage>
        <taxon>Eukaryota</taxon>
        <taxon>Metazoa</taxon>
        <taxon>Spiralia</taxon>
        <taxon>Lophotrochozoa</taxon>
        <taxon>Mollusca</taxon>
        <taxon>Bivalvia</taxon>
        <taxon>Autobranchia</taxon>
        <taxon>Heteroconchia</taxon>
        <taxon>Palaeoheterodonta</taxon>
        <taxon>Unionida</taxon>
        <taxon>Unionoidea</taxon>
        <taxon>Unionidae</taxon>
        <taxon>Ambleminae</taxon>
        <taxon>Lampsilini</taxon>
        <taxon>Potamilus</taxon>
    </lineage>
</organism>
<dbReference type="GO" id="GO:0016020">
    <property type="term" value="C:membrane"/>
    <property type="evidence" value="ECO:0007669"/>
    <property type="project" value="UniProtKB-SubCell"/>
</dbReference>
<dbReference type="Pfam" id="PF02210">
    <property type="entry name" value="Laminin_G_2"/>
    <property type="match status" value="6"/>
</dbReference>
<dbReference type="SUPFAM" id="SSF49899">
    <property type="entry name" value="Concanavalin A-like lectins/glucanases"/>
    <property type="match status" value="6"/>
</dbReference>
<keyword evidence="2" id="KW-0245">EGF-like domain</keyword>
<dbReference type="CDD" id="cd00110">
    <property type="entry name" value="LamG"/>
    <property type="match status" value="6"/>
</dbReference>
<keyword evidence="10" id="KW-1185">Reference proteome</keyword>
<dbReference type="EMBL" id="JAEAOA010001358">
    <property type="protein sequence ID" value="KAK3599842.1"/>
    <property type="molecule type" value="Genomic_DNA"/>
</dbReference>
<keyword evidence="5" id="KW-0472">Membrane</keyword>
<dbReference type="InterPro" id="IPR050372">
    <property type="entry name" value="Neurexin-related_CASP"/>
</dbReference>
<keyword evidence="5" id="KW-0812">Transmembrane</keyword>
<dbReference type="PANTHER" id="PTHR15036:SF49">
    <property type="entry name" value="AXOTACTIN"/>
    <property type="match status" value="1"/>
</dbReference>
<comment type="caution">
    <text evidence="2">Lacks conserved residue(s) required for the propagation of feature annotation.</text>
</comment>
<evidence type="ECO:0000259" key="7">
    <source>
        <dbReference type="PROSITE" id="PS50025"/>
    </source>
</evidence>
<feature type="signal peptide" evidence="6">
    <location>
        <begin position="1"/>
        <end position="23"/>
    </location>
</feature>
<dbReference type="InterPro" id="IPR000742">
    <property type="entry name" value="EGF"/>
</dbReference>
<feature type="compositionally biased region" description="Polar residues" evidence="4">
    <location>
        <begin position="1893"/>
        <end position="1919"/>
    </location>
</feature>
<evidence type="ECO:0000256" key="4">
    <source>
        <dbReference type="SAM" id="MobiDB-lite"/>
    </source>
</evidence>
<reference evidence="9" key="1">
    <citation type="journal article" date="2021" name="Genome Biol. Evol.">
        <title>A High-Quality Reference Genome for a Parasitic Bivalve with Doubly Uniparental Inheritance (Bivalvia: Unionida).</title>
        <authorList>
            <person name="Smith C.H."/>
        </authorList>
    </citation>
    <scope>NUCLEOTIDE SEQUENCE</scope>
    <source>
        <strain evidence="9">CHS0354</strain>
    </source>
</reference>
<keyword evidence="6" id="KW-0732">Signal</keyword>
<dbReference type="SMART" id="SM00282">
    <property type="entry name" value="LamG"/>
    <property type="match status" value="6"/>
</dbReference>
<evidence type="ECO:0000256" key="5">
    <source>
        <dbReference type="SAM" id="Phobius"/>
    </source>
</evidence>
<feature type="chain" id="PRO_5041963940" description="Neurexin" evidence="6">
    <location>
        <begin position="24"/>
        <end position="1975"/>
    </location>
</feature>
<evidence type="ECO:0000256" key="3">
    <source>
        <dbReference type="PROSITE-ProRule" id="PRU00122"/>
    </source>
</evidence>
<dbReference type="PROSITE" id="PS50025">
    <property type="entry name" value="LAM_G_DOMAIN"/>
    <property type="match status" value="6"/>
</dbReference>
<dbReference type="SMART" id="SM00181">
    <property type="entry name" value="EGF"/>
    <property type="match status" value="4"/>
</dbReference>
<feature type="transmembrane region" description="Helical" evidence="5">
    <location>
        <begin position="1621"/>
        <end position="1645"/>
    </location>
</feature>
<feature type="domain" description="Laminin G" evidence="7">
    <location>
        <begin position="886"/>
        <end position="1060"/>
    </location>
</feature>
<dbReference type="Pfam" id="PF00008">
    <property type="entry name" value="EGF"/>
    <property type="match status" value="2"/>
</dbReference>
<feature type="disulfide bond" evidence="3">
    <location>
        <begin position="1273"/>
        <end position="1300"/>
    </location>
</feature>
<feature type="domain" description="Laminin G" evidence="7">
    <location>
        <begin position="36"/>
        <end position="219"/>
    </location>
</feature>
<dbReference type="InterPro" id="IPR001791">
    <property type="entry name" value="Laminin_G"/>
</dbReference>
<keyword evidence="1 2" id="KW-1015">Disulfide bond</keyword>
<dbReference type="Gene3D" id="2.10.25.10">
    <property type="entry name" value="Laminin"/>
    <property type="match status" value="4"/>
</dbReference>
<dbReference type="InterPro" id="IPR013320">
    <property type="entry name" value="ConA-like_dom_sf"/>
</dbReference>
<dbReference type="Proteomes" id="UP001195483">
    <property type="component" value="Unassembled WGS sequence"/>
</dbReference>
<keyword evidence="5" id="KW-1133">Transmembrane helix</keyword>
<comment type="caution">
    <text evidence="9">The sequence shown here is derived from an EMBL/GenBank/DDBJ whole genome shotgun (WGS) entry which is preliminary data.</text>
</comment>
<dbReference type="PANTHER" id="PTHR15036">
    <property type="entry name" value="PIKACHURIN-LIKE PROTEIN"/>
    <property type="match status" value="1"/>
</dbReference>
<evidence type="ECO:0000256" key="1">
    <source>
        <dbReference type="ARBA" id="ARBA00023157"/>
    </source>
</evidence>
<dbReference type="GO" id="GO:0005509">
    <property type="term" value="F:calcium ion binding"/>
    <property type="evidence" value="ECO:0007669"/>
    <property type="project" value="InterPro"/>
</dbReference>
<proteinExistence type="predicted"/>
<evidence type="ECO:0000313" key="9">
    <source>
        <dbReference type="EMBL" id="KAK3599842.1"/>
    </source>
</evidence>
<reference evidence="9" key="3">
    <citation type="submission" date="2023-05" db="EMBL/GenBank/DDBJ databases">
        <authorList>
            <person name="Smith C.H."/>
        </authorList>
    </citation>
    <scope>NUCLEOTIDE SEQUENCE</scope>
    <source>
        <strain evidence="9">CHS0354</strain>
        <tissue evidence="9">Mantle</tissue>
    </source>
</reference>
<feature type="domain" description="Laminin G" evidence="7">
    <location>
        <begin position="261"/>
        <end position="446"/>
    </location>
</feature>